<reference evidence="2" key="1">
    <citation type="submission" date="2023-08" db="EMBL/GenBank/DDBJ databases">
        <title>Black Yeasts Isolated from many extreme environments.</title>
        <authorList>
            <person name="Coleine C."/>
            <person name="Stajich J.E."/>
            <person name="Selbmann L."/>
        </authorList>
    </citation>
    <scope>NUCLEOTIDE SEQUENCE</scope>
    <source>
        <strain evidence="2">CCFEE 5401</strain>
    </source>
</reference>
<comment type="caution">
    <text evidence="2">The sequence shown here is derived from an EMBL/GenBank/DDBJ whole genome shotgun (WGS) entry which is preliminary data.</text>
</comment>
<evidence type="ECO:0000313" key="3">
    <source>
        <dbReference type="Proteomes" id="UP001310890"/>
    </source>
</evidence>
<sequence>MDGQLMGTQGGYLSTGAGIASIPCALEATLDSISTNFTVTNGGISWNNTEFANGIAGIFRTPANLVADAKIIARFAGAIEPDWVAVALMAMPAPSLPANASQSTSMASVVGAGSSSSSATPGQYSAGRTSTSGSSYSSISTTFGTPTPVSGNTASHSTSQSATPTFACPANNGSTITDTNGVQYMLGCGEDTTTSSYTATTVTGSFDECFALCDTLIDCLSFVYVGGTNGVGSGQCEFKHQTGTFVASDGGHVAAIRISPLISSSTAATLASFSSTGPIGPSFVQRVGLEVFHDEHFLRQKLFEPVFDVFLHQHDVQFDSWSIWFPDLDIIISQYSE</sequence>
<dbReference type="AlphaFoldDB" id="A0AAN7T957"/>
<organism evidence="2 3">
    <name type="scientific">Meristemomyces frigidus</name>
    <dbReference type="NCBI Taxonomy" id="1508187"/>
    <lineage>
        <taxon>Eukaryota</taxon>
        <taxon>Fungi</taxon>
        <taxon>Dikarya</taxon>
        <taxon>Ascomycota</taxon>
        <taxon>Pezizomycotina</taxon>
        <taxon>Dothideomycetes</taxon>
        <taxon>Dothideomycetidae</taxon>
        <taxon>Mycosphaerellales</taxon>
        <taxon>Teratosphaeriaceae</taxon>
        <taxon>Meristemomyces</taxon>
    </lineage>
</organism>
<accession>A0AAN7T957</accession>
<gene>
    <name evidence="2" type="ORF">LTR62_001671</name>
</gene>
<evidence type="ECO:0000313" key="2">
    <source>
        <dbReference type="EMBL" id="KAK5107177.1"/>
    </source>
</evidence>
<protein>
    <recommendedName>
        <fullName evidence="4">Apple domain-containing protein</fullName>
    </recommendedName>
</protein>
<dbReference type="Proteomes" id="UP001310890">
    <property type="component" value="Unassembled WGS sequence"/>
</dbReference>
<name>A0AAN7T957_9PEZI</name>
<dbReference type="EMBL" id="JAVRRL010000136">
    <property type="protein sequence ID" value="KAK5107177.1"/>
    <property type="molecule type" value="Genomic_DNA"/>
</dbReference>
<proteinExistence type="predicted"/>
<feature type="region of interest" description="Disordered" evidence="1">
    <location>
        <begin position="110"/>
        <end position="139"/>
    </location>
</feature>
<evidence type="ECO:0008006" key="4">
    <source>
        <dbReference type="Google" id="ProtNLM"/>
    </source>
</evidence>
<evidence type="ECO:0000256" key="1">
    <source>
        <dbReference type="SAM" id="MobiDB-lite"/>
    </source>
</evidence>